<dbReference type="EMBL" id="DRIE01000105">
    <property type="protein sequence ID" value="HEC57459.1"/>
    <property type="molecule type" value="Genomic_DNA"/>
</dbReference>
<evidence type="ECO:0000313" key="5">
    <source>
        <dbReference type="Proteomes" id="UP000185779"/>
    </source>
</evidence>
<dbReference type="EMBL" id="DQZR01000099">
    <property type="protein sequence ID" value="HDM36092.1"/>
    <property type="molecule type" value="Genomic_DNA"/>
</dbReference>
<gene>
    <name evidence="2" type="ORF">ENG09_02385</name>
    <name evidence="3" type="ORF">ENI32_06220</name>
    <name evidence="4" type="ORF">SBU_001560</name>
</gene>
<dbReference type="Proteomes" id="UP000885936">
    <property type="component" value="Unassembled WGS sequence"/>
</dbReference>
<dbReference type="AlphaFoldDB" id="A0A1F2P2U4"/>
<reference evidence="4 5" key="1">
    <citation type="submission" date="2016-05" db="EMBL/GenBank/DDBJ databases">
        <title>Microbial consortia oxidize butane by reversing methanogenesis.</title>
        <authorList>
            <person name="Laso-Perez R."/>
            <person name="Richter M."/>
            <person name="Wegener G."/>
            <person name="Musat F."/>
        </authorList>
    </citation>
    <scope>NUCLEOTIDE SEQUENCE [LARGE SCALE GENOMIC DNA]</scope>
    <source>
        <strain evidence="4">BOX1</strain>
    </source>
</reference>
<sequence>MENEEDNAQKEYIEGIVKTALPLIFGAAGGIISYLTDPSNPKNDLGWLILGAVIIAQTPVYSRLSIDINAFRFKDWFYLTFMTFFGWFITWAMILMSFTP</sequence>
<proteinExistence type="predicted"/>
<reference evidence="2" key="2">
    <citation type="journal article" date="2020" name="mSystems">
        <title>Genome- and Community-Level Interaction Insights into Carbon Utilization and Element Cycling Functions of Hydrothermarchaeota in Hydrothermal Sediment.</title>
        <authorList>
            <person name="Zhou Z."/>
            <person name="Liu Y."/>
            <person name="Xu W."/>
            <person name="Pan J."/>
            <person name="Luo Z.H."/>
            <person name="Li M."/>
        </authorList>
    </citation>
    <scope>NUCLEOTIDE SEQUENCE [LARGE SCALE GENOMIC DNA]</scope>
    <source>
        <strain evidence="2">HyVt-185</strain>
        <strain evidence="3">HyVt-386</strain>
    </source>
</reference>
<feature type="transmembrane region" description="Helical" evidence="1">
    <location>
        <begin position="12"/>
        <end position="35"/>
    </location>
</feature>
<evidence type="ECO:0000313" key="3">
    <source>
        <dbReference type="EMBL" id="HEC57459.1"/>
    </source>
</evidence>
<evidence type="ECO:0000313" key="2">
    <source>
        <dbReference type="EMBL" id="HDM36092.1"/>
    </source>
</evidence>
<keyword evidence="1" id="KW-0812">Transmembrane</keyword>
<keyword evidence="5" id="KW-1185">Reference proteome</keyword>
<dbReference type="Proteomes" id="UP000885863">
    <property type="component" value="Unassembled WGS sequence"/>
</dbReference>
<keyword evidence="1" id="KW-0472">Membrane</keyword>
<protein>
    <submittedName>
        <fullName evidence="4">Uncharacterized protein</fullName>
    </submittedName>
</protein>
<evidence type="ECO:0000313" key="4">
    <source>
        <dbReference type="EMBL" id="OFV65530.1"/>
    </source>
</evidence>
<feature type="transmembrane region" description="Helical" evidence="1">
    <location>
        <begin position="47"/>
        <end position="64"/>
    </location>
</feature>
<dbReference type="InterPro" id="IPR043941">
    <property type="entry name" value="EMC6-arch"/>
</dbReference>
<feature type="transmembrane region" description="Helical" evidence="1">
    <location>
        <begin position="76"/>
        <end position="98"/>
    </location>
</feature>
<comment type="caution">
    <text evidence="4">The sequence shown here is derived from an EMBL/GenBank/DDBJ whole genome shotgun (WGS) entry which is preliminary data.</text>
</comment>
<dbReference type="Proteomes" id="UP000185779">
    <property type="component" value="Unassembled WGS sequence"/>
</dbReference>
<dbReference type="EMBL" id="LYOR01000011">
    <property type="protein sequence ID" value="OFV65530.1"/>
    <property type="molecule type" value="Genomic_DNA"/>
</dbReference>
<evidence type="ECO:0000256" key="1">
    <source>
        <dbReference type="SAM" id="Phobius"/>
    </source>
</evidence>
<accession>A0A1F2P2U4</accession>
<dbReference type="Pfam" id="PF19094">
    <property type="entry name" value="EMC6_arch"/>
    <property type="match status" value="1"/>
</dbReference>
<keyword evidence="1" id="KW-1133">Transmembrane helix</keyword>
<dbReference type="STRING" id="1839936.SBU_001560"/>
<organism evidence="4 5">
    <name type="scientific">Candidatus Syntropharchaeum butanivorans</name>
    <dbReference type="NCBI Taxonomy" id="1839936"/>
    <lineage>
        <taxon>Archaea</taxon>
        <taxon>Methanobacteriati</taxon>
        <taxon>Methanobacteriota</taxon>
        <taxon>Stenosarchaea group</taxon>
        <taxon>Methanomicrobia</taxon>
        <taxon>Methanosarcinales</taxon>
        <taxon>ANME-2 cluster</taxon>
        <taxon>Candidatus Syntropharchaeum</taxon>
    </lineage>
</organism>
<name>A0A1F2P2U4_9EURY</name>